<feature type="domain" description="Fibronectin type-III" evidence="4">
    <location>
        <begin position="220"/>
        <end position="312"/>
    </location>
</feature>
<proteinExistence type="predicted"/>
<keyword evidence="2" id="KW-0624">Polysaccharide degradation</keyword>
<keyword evidence="6" id="KW-1185">Reference proteome</keyword>
<evidence type="ECO:0000256" key="3">
    <source>
        <dbReference type="SAM" id="SignalP"/>
    </source>
</evidence>
<dbReference type="SMART" id="SM00060">
    <property type="entry name" value="FN3"/>
    <property type="match status" value="1"/>
</dbReference>
<comment type="caution">
    <text evidence="5">The sequence shown here is derived from an EMBL/GenBank/DDBJ whole genome shotgun (WGS) entry which is preliminary data.</text>
</comment>
<dbReference type="InterPro" id="IPR003961">
    <property type="entry name" value="FN3_dom"/>
</dbReference>
<keyword evidence="1" id="KW-0326">Glycosidase</keyword>
<feature type="chain" id="PRO_5046111313" description="Fibronectin type-III domain-containing protein" evidence="3">
    <location>
        <begin position="26"/>
        <end position="497"/>
    </location>
</feature>
<dbReference type="SUPFAM" id="SSF49265">
    <property type="entry name" value="Fibronectin type III"/>
    <property type="match status" value="1"/>
</dbReference>
<dbReference type="RefSeq" id="WP_215791714.1">
    <property type="nucleotide sequence ID" value="NZ_JAHKKG010000009.1"/>
</dbReference>
<feature type="signal peptide" evidence="3">
    <location>
        <begin position="1"/>
        <end position="25"/>
    </location>
</feature>
<keyword evidence="3" id="KW-0732">Signal</keyword>
<organism evidence="5 6">
    <name type="scientific">Paractinoplanes bogorensis</name>
    <dbReference type="NCBI Taxonomy" id="1610840"/>
    <lineage>
        <taxon>Bacteria</taxon>
        <taxon>Bacillati</taxon>
        <taxon>Actinomycetota</taxon>
        <taxon>Actinomycetes</taxon>
        <taxon>Micromonosporales</taxon>
        <taxon>Micromonosporaceae</taxon>
        <taxon>Paractinoplanes</taxon>
    </lineage>
</organism>
<dbReference type="InterPro" id="IPR013783">
    <property type="entry name" value="Ig-like_fold"/>
</dbReference>
<protein>
    <recommendedName>
        <fullName evidence="4">Fibronectin type-III domain-containing protein</fullName>
    </recommendedName>
</protein>
<dbReference type="PROSITE" id="PS50853">
    <property type="entry name" value="FN3"/>
    <property type="match status" value="1"/>
</dbReference>
<dbReference type="InterPro" id="IPR036116">
    <property type="entry name" value="FN3_sf"/>
</dbReference>
<accession>A0ABS5YVH5</accession>
<dbReference type="EMBL" id="JAHKKG010000009">
    <property type="protein sequence ID" value="MBU2667452.1"/>
    <property type="molecule type" value="Genomic_DNA"/>
</dbReference>
<sequence>MITTAAAVSLLGAGAVGGFPNAALAADPDAPVIDTSRPAYAHVGDAYEAQLEGHDPQGQTITWSSANLPAGLTVSASGLITGVPTAKNLYKVDVVATDPDGNSATKQLYLVVKGAPAFIGDPPGPQTWHLNRPVSLVEDITDGVDVVDDEPEVMTVEVTGLPAGLTSTIQRTGSTNTIFAVTVSGTPTTVSSGTMVYTAVDPDGDRLTVPVPWTVGAPPPPTQPIGVTVTGGNGTATVKWNGTFPDSNGTEVSGWVVRANPGTSQTLPASARSVTLTGFDVTRYYQIGVRATSADGGEGPEEIIFVTPTELTLSPATLIAGYANPVDFSGQIDGLGPVAGTEAALEQKPAGATTWTRVTTVKTNRDGWWHHTVNPTVNTQYRVVYAGGDKMWAATSAIATITVRYAVTVTPSTTSTTVNTPVTFKGTIRPATPGVVAYLQRLTNGEWVTIQSTTQTAGGAYSISRGFPRGTWSLRMYASGGGSNGYGFTSAIRLTVS</sequence>
<evidence type="ECO:0000313" key="5">
    <source>
        <dbReference type="EMBL" id="MBU2667452.1"/>
    </source>
</evidence>
<reference evidence="5 6" key="1">
    <citation type="submission" date="2021-06" db="EMBL/GenBank/DDBJ databases">
        <title>Actinoplanes lichenicola sp. nov., and Actinoplanes ovalisporus sp. nov., isolated from lichen in Thailand.</title>
        <authorList>
            <person name="Saeng-In P."/>
            <person name="Kanchanasin P."/>
            <person name="Yuki M."/>
            <person name="Kudo T."/>
            <person name="Ohkuma M."/>
            <person name="Phongsopitanun W."/>
            <person name="Tanasupawat S."/>
        </authorList>
    </citation>
    <scope>NUCLEOTIDE SEQUENCE [LARGE SCALE GENOMIC DNA]</scope>
    <source>
        <strain evidence="5 6">NBRC 110975</strain>
    </source>
</reference>
<dbReference type="Proteomes" id="UP001519654">
    <property type="component" value="Unassembled WGS sequence"/>
</dbReference>
<dbReference type="InterPro" id="IPR015919">
    <property type="entry name" value="Cadherin-like_sf"/>
</dbReference>
<dbReference type="Gene3D" id="2.60.40.10">
    <property type="entry name" value="Immunoglobulins"/>
    <property type="match status" value="3"/>
</dbReference>
<dbReference type="SUPFAM" id="SSF49313">
    <property type="entry name" value="Cadherin-like"/>
    <property type="match status" value="1"/>
</dbReference>
<evidence type="ECO:0000259" key="4">
    <source>
        <dbReference type="PROSITE" id="PS50853"/>
    </source>
</evidence>
<dbReference type="Pfam" id="PF00041">
    <property type="entry name" value="fn3"/>
    <property type="match status" value="1"/>
</dbReference>
<keyword evidence="1" id="KW-0378">Hydrolase</keyword>
<keyword evidence="2" id="KW-0119">Carbohydrate metabolism</keyword>
<gene>
    <name evidence="5" type="ORF">KOI35_28465</name>
</gene>
<name>A0ABS5YVH5_9ACTN</name>
<evidence type="ECO:0000256" key="2">
    <source>
        <dbReference type="ARBA" id="ARBA00023326"/>
    </source>
</evidence>
<evidence type="ECO:0000256" key="1">
    <source>
        <dbReference type="ARBA" id="ARBA00023295"/>
    </source>
</evidence>
<evidence type="ECO:0000313" key="6">
    <source>
        <dbReference type="Proteomes" id="UP001519654"/>
    </source>
</evidence>